<evidence type="ECO:0000313" key="2">
    <source>
        <dbReference type="Proteomes" id="UP000186698"/>
    </source>
</evidence>
<feature type="signal peptide" evidence="1">
    <location>
        <begin position="1"/>
        <end position="16"/>
    </location>
</feature>
<keyword evidence="1" id="KW-0732">Signal</keyword>
<protein>
    <submittedName>
        <fullName evidence="3">Preprocaerulein type I'-like</fullName>
    </submittedName>
</protein>
<accession>A0A8J1L4H6</accession>
<gene>
    <name evidence="3" type="primary">LOC121395045</name>
</gene>
<dbReference type="RefSeq" id="XP_041423490.1">
    <property type="nucleotide sequence ID" value="XM_041567556.1"/>
</dbReference>
<dbReference type="Proteomes" id="UP000186698">
    <property type="component" value="Chromosome 6S"/>
</dbReference>
<feature type="chain" id="PRO_5035283771" evidence="1">
    <location>
        <begin position="17"/>
        <end position="91"/>
    </location>
</feature>
<dbReference type="KEGG" id="xla:121395045"/>
<dbReference type="AlphaFoldDB" id="A0A8J1L4H6"/>
<dbReference type="GeneID" id="121395045"/>
<organism evidence="2 3">
    <name type="scientific">Xenopus laevis</name>
    <name type="common">African clawed frog</name>
    <dbReference type="NCBI Taxonomy" id="8355"/>
    <lineage>
        <taxon>Eukaryota</taxon>
        <taxon>Metazoa</taxon>
        <taxon>Chordata</taxon>
        <taxon>Craniata</taxon>
        <taxon>Vertebrata</taxon>
        <taxon>Euteleostomi</taxon>
        <taxon>Amphibia</taxon>
        <taxon>Batrachia</taxon>
        <taxon>Anura</taxon>
        <taxon>Pipoidea</taxon>
        <taxon>Pipidae</taxon>
        <taxon>Xenopodinae</taxon>
        <taxon>Xenopus</taxon>
        <taxon>Xenopus</taxon>
    </lineage>
</organism>
<name>A0A8J1L4H6_XENLA</name>
<reference evidence="3" key="1">
    <citation type="submission" date="2025-08" db="UniProtKB">
        <authorList>
            <consortium name="RefSeq"/>
        </authorList>
    </citation>
    <scope>IDENTIFICATION</scope>
    <source>
        <strain evidence="3">J_2021</strain>
        <tissue evidence="3">Erythrocytes</tissue>
    </source>
</reference>
<evidence type="ECO:0000256" key="1">
    <source>
        <dbReference type="SAM" id="SignalP"/>
    </source>
</evidence>
<proteinExistence type="predicted"/>
<evidence type="ECO:0000313" key="3">
    <source>
        <dbReference type="RefSeq" id="XP_041423490.1"/>
    </source>
</evidence>
<sequence length="91" mass="10521">MFKGIFLCVLFAVLSANSMAHLRRSADARSDEIKKRDIQKISHSLGKALQHAMKAGRLQKREANDMDLDRHSADEFENPLKRDYTIRTRLH</sequence>
<keyword evidence="2" id="KW-1185">Reference proteome</keyword>